<evidence type="ECO:0000313" key="1">
    <source>
        <dbReference type="EMBL" id="RPA83354.1"/>
    </source>
</evidence>
<keyword evidence="2" id="KW-1185">Reference proteome</keyword>
<proteinExistence type="predicted"/>
<name>A0A3N4IP20_ASCIM</name>
<accession>A0A3N4IP20</accession>
<protein>
    <recommendedName>
        <fullName evidence="3">F-box domain-containing protein</fullName>
    </recommendedName>
</protein>
<gene>
    <name evidence="1" type="ORF">BJ508DRAFT_413550</name>
</gene>
<dbReference type="Proteomes" id="UP000275078">
    <property type="component" value="Unassembled WGS sequence"/>
</dbReference>
<dbReference type="AlphaFoldDB" id="A0A3N4IP20"/>
<dbReference type="EMBL" id="ML119665">
    <property type="protein sequence ID" value="RPA83354.1"/>
    <property type="molecule type" value="Genomic_DNA"/>
</dbReference>
<evidence type="ECO:0008006" key="3">
    <source>
        <dbReference type="Google" id="ProtNLM"/>
    </source>
</evidence>
<sequence length="241" mass="28120">MVPPVDPQQTVAFFRLPVELRLEVYTHCSALTLLQLAHTSTTLYHEINTHPSIVRSSYGYFQNYNKPFRNWHRYRHREFPKLQPSETQVQTEEASEEQAAFTSISLLDIEKVTDDELPLIARLHGVEKSNERNWSRDAKGHRVGRRLVCEFCHNIVREYPTKAYGQFALPFIVWEKNCLCGDEFPFSVSCCEDDRGPGEDPEFYIEGDSKALEAKLRMRPWEKFIDESLIESFLSKIDIET</sequence>
<reference evidence="1 2" key="1">
    <citation type="journal article" date="2018" name="Nat. Ecol. Evol.">
        <title>Pezizomycetes genomes reveal the molecular basis of ectomycorrhizal truffle lifestyle.</title>
        <authorList>
            <person name="Murat C."/>
            <person name="Payen T."/>
            <person name="Noel B."/>
            <person name="Kuo A."/>
            <person name="Morin E."/>
            <person name="Chen J."/>
            <person name="Kohler A."/>
            <person name="Krizsan K."/>
            <person name="Balestrini R."/>
            <person name="Da Silva C."/>
            <person name="Montanini B."/>
            <person name="Hainaut M."/>
            <person name="Levati E."/>
            <person name="Barry K.W."/>
            <person name="Belfiori B."/>
            <person name="Cichocki N."/>
            <person name="Clum A."/>
            <person name="Dockter R.B."/>
            <person name="Fauchery L."/>
            <person name="Guy J."/>
            <person name="Iotti M."/>
            <person name="Le Tacon F."/>
            <person name="Lindquist E.A."/>
            <person name="Lipzen A."/>
            <person name="Malagnac F."/>
            <person name="Mello A."/>
            <person name="Molinier V."/>
            <person name="Miyauchi S."/>
            <person name="Poulain J."/>
            <person name="Riccioni C."/>
            <person name="Rubini A."/>
            <person name="Sitrit Y."/>
            <person name="Splivallo R."/>
            <person name="Traeger S."/>
            <person name="Wang M."/>
            <person name="Zifcakova L."/>
            <person name="Wipf D."/>
            <person name="Zambonelli A."/>
            <person name="Paolocci F."/>
            <person name="Nowrousian M."/>
            <person name="Ottonello S."/>
            <person name="Baldrian P."/>
            <person name="Spatafora J.W."/>
            <person name="Henrissat B."/>
            <person name="Nagy L.G."/>
            <person name="Aury J.M."/>
            <person name="Wincker P."/>
            <person name="Grigoriev I.V."/>
            <person name="Bonfante P."/>
            <person name="Martin F.M."/>
        </authorList>
    </citation>
    <scope>NUCLEOTIDE SEQUENCE [LARGE SCALE GENOMIC DNA]</scope>
    <source>
        <strain evidence="1 2">RN42</strain>
    </source>
</reference>
<organism evidence="1 2">
    <name type="scientific">Ascobolus immersus RN42</name>
    <dbReference type="NCBI Taxonomy" id="1160509"/>
    <lineage>
        <taxon>Eukaryota</taxon>
        <taxon>Fungi</taxon>
        <taxon>Dikarya</taxon>
        <taxon>Ascomycota</taxon>
        <taxon>Pezizomycotina</taxon>
        <taxon>Pezizomycetes</taxon>
        <taxon>Pezizales</taxon>
        <taxon>Ascobolaceae</taxon>
        <taxon>Ascobolus</taxon>
    </lineage>
</organism>
<evidence type="ECO:0000313" key="2">
    <source>
        <dbReference type="Proteomes" id="UP000275078"/>
    </source>
</evidence>